<gene>
    <name evidence="1" type="ORF">Pint_15018</name>
</gene>
<reference evidence="2" key="1">
    <citation type="journal article" date="2023" name="G3 (Bethesda)">
        <title>Genome assembly and association tests identify interacting loci associated with vigor, precocity, and sex in interspecific pistachio rootstocks.</title>
        <authorList>
            <person name="Palmer W."/>
            <person name="Jacygrad E."/>
            <person name="Sagayaradj S."/>
            <person name="Cavanaugh K."/>
            <person name="Han R."/>
            <person name="Bertier L."/>
            <person name="Beede B."/>
            <person name="Kafkas S."/>
            <person name="Golino D."/>
            <person name="Preece J."/>
            <person name="Michelmore R."/>
        </authorList>
    </citation>
    <scope>NUCLEOTIDE SEQUENCE [LARGE SCALE GENOMIC DNA]</scope>
</reference>
<protein>
    <submittedName>
        <fullName evidence="1">Uncharacterized protein</fullName>
    </submittedName>
</protein>
<comment type="caution">
    <text evidence="1">The sequence shown here is derived from an EMBL/GenBank/DDBJ whole genome shotgun (WGS) entry which is preliminary data.</text>
</comment>
<sequence>MEKLRHPKLEKLQVNHLHQEAKKPVLWDCGSSLYDSFELNSFKRQLDSALVSRSLSMSHLPDHRAPLPPPPPTKKPSSSSKISRSLQKLLKSVFKSKQSSSAMLKIRQRSSDEYNVYYDKTGALTTIPEVPEIDFGGLSPEINSLARRTGASERFTATSNIAISCA</sequence>
<evidence type="ECO:0000313" key="2">
    <source>
        <dbReference type="Proteomes" id="UP001163603"/>
    </source>
</evidence>
<dbReference type="Proteomes" id="UP001163603">
    <property type="component" value="Chromosome 2"/>
</dbReference>
<evidence type="ECO:0000313" key="1">
    <source>
        <dbReference type="EMBL" id="KAJ0047980.1"/>
    </source>
</evidence>
<dbReference type="EMBL" id="CM047737">
    <property type="protein sequence ID" value="KAJ0047980.1"/>
    <property type="molecule type" value="Genomic_DNA"/>
</dbReference>
<keyword evidence="2" id="KW-1185">Reference proteome</keyword>
<proteinExistence type="predicted"/>
<organism evidence="1 2">
    <name type="scientific">Pistacia integerrima</name>
    <dbReference type="NCBI Taxonomy" id="434235"/>
    <lineage>
        <taxon>Eukaryota</taxon>
        <taxon>Viridiplantae</taxon>
        <taxon>Streptophyta</taxon>
        <taxon>Embryophyta</taxon>
        <taxon>Tracheophyta</taxon>
        <taxon>Spermatophyta</taxon>
        <taxon>Magnoliopsida</taxon>
        <taxon>eudicotyledons</taxon>
        <taxon>Gunneridae</taxon>
        <taxon>Pentapetalae</taxon>
        <taxon>rosids</taxon>
        <taxon>malvids</taxon>
        <taxon>Sapindales</taxon>
        <taxon>Anacardiaceae</taxon>
        <taxon>Pistacia</taxon>
    </lineage>
</organism>
<name>A0ACC0ZBY1_9ROSI</name>
<accession>A0ACC0ZBY1</accession>